<organism evidence="1 2">
    <name type="scientific">Asbolus verrucosus</name>
    <name type="common">Desert ironclad beetle</name>
    <dbReference type="NCBI Taxonomy" id="1661398"/>
    <lineage>
        <taxon>Eukaryota</taxon>
        <taxon>Metazoa</taxon>
        <taxon>Ecdysozoa</taxon>
        <taxon>Arthropoda</taxon>
        <taxon>Hexapoda</taxon>
        <taxon>Insecta</taxon>
        <taxon>Pterygota</taxon>
        <taxon>Neoptera</taxon>
        <taxon>Endopterygota</taxon>
        <taxon>Coleoptera</taxon>
        <taxon>Polyphaga</taxon>
        <taxon>Cucujiformia</taxon>
        <taxon>Tenebrionidae</taxon>
        <taxon>Pimeliinae</taxon>
        <taxon>Asbolus</taxon>
    </lineage>
</organism>
<dbReference type="AlphaFoldDB" id="A0A482W1Q2"/>
<sequence>MSYLKSQYKLGDLIQMFGLHITCFLPMFRLREMIVSDHINMLPKECFKTSFKQRFLTNRVFDLWNGLSNETVSAETICIFKKRLNI</sequence>
<name>A0A482W1Q2_ASBVE</name>
<evidence type="ECO:0000313" key="2">
    <source>
        <dbReference type="Proteomes" id="UP000292052"/>
    </source>
</evidence>
<keyword evidence="2" id="KW-1185">Reference proteome</keyword>
<comment type="caution">
    <text evidence="1">The sequence shown here is derived from an EMBL/GenBank/DDBJ whole genome shotgun (WGS) entry which is preliminary data.</text>
</comment>
<gene>
    <name evidence="1" type="ORF">BDFB_010705</name>
</gene>
<accession>A0A482W1Q2</accession>
<evidence type="ECO:0000313" key="1">
    <source>
        <dbReference type="EMBL" id="RZC38974.1"/>
    </source>
</evidence>
<dbReference type="Proteomes" id="UP000292052">
    <property type="component" value="Unassembled WGS sequence"/>
</dbReference>
<protein>
    <submittedName>
        <fullName evidence="1">Uncharacterized protein</fullName>
    </submittedName>
</protein>
<reference evidence="1 2" key="1">
    <citation type="submission" date="2017-03" db="EMBL/GenBank/DDBJ databases">
        <title>Genome of the blue death feigning beetle - Asbolus verrucosus.</title>
        <authorList>
            <person name="Rider S.D."/>
        </authorList>
    </citation>
    <scope>NUCLEOTIDE SEQUENCE [LARGE SCALE GENOMIC DNA]</scope>
    <source>
        <strain evidence="1">Butters</strain>
        <tissue evidence="1">Head and leg muscle</tissue>
    </source>
</reference>
<proteinExistence type="predicted"/>
<dbReference type="EMBL" id="QDEB01038379">
    <property type="protein sequence ID" value="RZC38974.1"/>
    <property type="molecule type" value="Genomic_DNA"/>
</dbReference>